<evidence type="ECO:0000313" key="1">
    <source>
        <dbReference type="EMBL" id="EJW95606.1"/>
    </source>
</evidence>
<dbReference type="EMBL" id="AMCI01005710">
    <property type="protein sequence ID" value="EJW95606.1"/>
    <property type="molecule type" value="Genomic_DNA"/>
</dbReference>
<protein>
    <submittedName>
        <fullName evidence="1">Uncharacterized protein</fullName>
    </submittedName>
</protein>
<sequence>MRNNLDSLLRIAVSRLNAIASEYRMTIKEVVSSRRPQIKAKVNAVIDWLMFMIEETVDTLAVGTHKEDRDAVVSFVKREQYGRTFHDRLDGYVNDFVYNTQSSRSPIKAISLLASFAVAEGWMYWWGLNGKRNGATGFFSFRGSSYPCDLCNSMVGYHPISEYVGLWHPHCKCYFVFV</sequence>
<proteinExistence type="predicted"/>
<accession>J9FL40</accession>
<gene>
    <name evidence="1" type="ORF">EVA_16288</name>
</gene>
<name>J9FL40_9ZZZZ</name>
<dbReference type="AlphaFoldDB" id="J9FL40"/>
<comment type="caution">
    <text evidence="1">The sequence shown here is derived from an EMBL/GenBank/DDBJ whole genome shotgun (WGS) entry which is preliminary data.</text>
</comment>
<organism evidence="1">
    <name type="scientific">gut metagenome</name>
    <dbReference type="NCBI Taxonomy" id="749906"/>
    <lineage>
        <taxon>unclassified sequences</taxon>
        <taxon>metagenomes</taxon>
        <taxon>organismal metagenomes</taxon>
    </lineage>
</organism>
<reference evidence="1" key="1">
    <citation type="journal article" date="2012" name="PLoS ONE">
        <title>Gene sets for utilization of primary and secondary nutrition supplies in the distal gut of endangered iberian lynx.</title>
        <authorList>
            <person name="Alcaide M."/>
            <person name="Messina E."/>
            <person name="Richter M."/>
            <person name="Bargiela R."/>
            <person name="Peplies J."/>
            <person name="Huws S.A."/>
            <person name="Newbold C.J."/>
            <person name="Golyshin P.N."/>
            <person name="Simon M.A."/>
            <person name="Lopez G."/>
            <person name="Yakimov M.M."/>
            <person name="Ferrer M."/>
        </authorList>
    </citation>
    <scope>NUCLEOTIDE SEQUENCE</scope>
</reference>